<evidence type="ECO:0000313" key="4">
    <source>
        <dbReference type="EMBL" id="CAL1128994.1"/>
    </source>
</evidence>
<evidence type="ECO:0000259" key="2">
    <source>
        <dbReference type="Pfam" id="PF07727"/>
    </source>
</evidence>
<dbReference type="Pfam" id="PF07727">
    <property type="entry name" value="RVT_2"/>
    <property type="match status" value="1"/>
</dbReference>
<comment type="caution">
    <text evidence="3">The sequence shown here is derived from an EMBL/GenBank/DDBJ whole genome shotgun (WGS) entry which is preliminary data.</text>
</comment>
<name>A0A9P1FG05_9DINO</name>
<dbReference type="InterPro" id="IPR013103">
    <property type="entry name" value="RVT_2"/>
</dbReference>
<gene>
    <name evidence="3" type="ORF">C1SCF055_LOCUS3917</name>
</gene>
<dbReference type="EMBL" id="CAMXCT010000214">
    <property type="protein sequence ID" value="CAI3975619.1"/>
    <property type="molecule type" value="Genomic_DNA"/>
</dbReference>
<evidence type="ECO:0000256" key="1">
    <source>
        <dbReference type="SAM" id="MobiDB-lite"/>
    </source>
</evidence>
<sequence length="967" mass="107392">MHRVCFYNFQTGDPSQMLAKGQPELESDDISTPVLPEEVNAGADGAKKAVRFGSLHVAAKPLPADALATMSEHPNASSSFNSQRDFWISHGRHGLIRVHVEPRSGTTTFLLAKYHGLKTGVNFELSCGIDLSKDADIRYLFAYIRRNKPKVILLAPPCKGYSKWGHLNKKINYEAWLNSRKLSVPLARLSGDVAVEQLSSGRHAFVEQPHGSGLFEEPEWLKLRPHLFTAVFDQCMTGLRMPKSPWWPVRKTTECKATHPLLLIHLQNLRCDGSHPHAHIGSWSDSDKPTVKSCDMQVWPIALCQRIAAGVVECIHDMMSKECKAQYFPTASTAAGEPADGEGRGDGVPGDAQPALADVESAECPEILSPEEAEERRKDKAQPLKRRSNSEVQVEEPRLMERPNAPADDAVALPAEQAVAAVAQPPKDGLPAWTQHDLGFALQQLRSIREGVVRRTLRKLHLRWYHVGSRKMQVLLEAAGVNPQILAMIPSIIEGGLITDLVGDWLDRRGIQVCFRARGQHCGMVERHNEILRRQLHLLEDQSNAEGLAVTFSTVLAEAVFAKNAMFMFQLGNATPYEAIFGRHPPLMATVSEESGEGISDQDAYTIRRLAISSMIQATADSKARIADSSKTRRSGELLELKLGDLVEFYRKPMNKPPELLLPGNMLTYVTLLTTRHSPKLNLNEPPELLLPGNMLTYVTLSTTRHSPKLNLNEWLCLSFASSAETTAVIERQSTDTYAGTSTRWGQRLLVTIAVQRKWALWSADISEAFLRGLTFRELHEEGGELREVQITLPPGGEHLLRTIQGYSDFDPDAEVLVMLKPGFGLKDAPRLWLKALKRVLTKIGVSPTKVDPQLLCMHRNGELVLLMTIHVDDIKLCGHPSIMQDVVKQLESHFDAVKLEKDNFVHLGRQPCTLDRGRSLSSNSQVPLHAPRLIVHPFLLASRISISPLEDYATSRCGKGQSCECG</sequence>
<reference evidence="4" key="2">
    <citation type="submission" date="2024-04" db="EMBL/GenBank/DDBJ databases">
        <authorList>
            <person name="Chen Y."/>
            <person name="Shah S."/>
            <person name="Dougan E. K."/>
            <person name="Thang M."/>
            <person name="Chan C."/>
        </authorList>
    </citation>
    <scope>NUCLEOTIDE SEQUENCE [LARGE SCALE GENOMIC DNA]</scope>
</reference>
<organism evidence="3">
    <name type="scientific">Cladocopium goreaui</name>
    <dbReference type="NCBI Taxonomy" id="2562237"/>
    <lineage>
        <taxon>Eukaryota</taxon>
        <taxon>Sar</taxon>
        <taxon>Alveolata</taxon>
        <taxon>Dinophyceae</taxon>
        <taxon>Suessiales</taxon>
        <taxon>Symbiodiniaceae</taxon>
        <taxon>Cladocopium</taxon>
    </lineage>
</organism>
<dbReference type="InterPro" id="IPR036397">
    <property type="entry name" value="RNaseH_sf"/>
</dbReference>
<dbReference type="Gene3D" id="3.30.420.10">
    <property type="entry name" value="Ribonuclease H-like superfamily/Ribonuclease H"/>
    <property type="match status" value="1"/>
</dbReference>
<feature type="region of interest" description="Disordered" evidence="1">
    <location>
        <begin position="333"/>
        <end position="404"/>
    </location>
</feature>
<protein>
    <recommendedName>
        <fullName evidence="2">Reverse transcriptase Ty1/copia-type domain-containing protein</fullName>
    </recommendedName>
</protein>
<reference evidence="3" key="1">
    <citation type="submission" date="2022-10" db="EMBL/GenBank/DDBJ databases">
        <authorList>
            <person name="Chen Y."/>
            <person name="Dougan E. K."/>
            <person name="Chan C."/>
            <person name="Rhodes N."/>
            <person name="Thang M."/>
        </authorList>
    </citation>
    <scope>NUCLEOTIDE SEQUENCE</scope>
</reference>
<accession>A0A9P1FG05</accession>
<evidence type="ECO:0000313" key="3">
    <source>
        <dbReference type="EMBL" id="CAI3975619.1"/>
    </source>
</evidence>
<feature type="non-terminal residue" evidence="3">
    <location>
        <position position="1"/>
    </location>
</feature>
<dbReference type="OrthoDB" id="445851at2759"/>
<dbReference type="GO" id="GO:0003676">
    <property type="term" value="F:nucleic acid binding"/>
    <property type="evidence" value="ECO:0007669"/>
    <property type="project" value="InterPro"/>
</dbReference>
<dbReference type="EMBL" id="CAMXCT020000214">
    <property type="protein sequence ID" value="CAL1128994.1"/>
    <property type="molecule type" value="Genomic_DNA"/>
</dbReference>
<feature type="domain" description="Reverse transcriptase Ty1/copia-type" evidence="2">
    <location>
        <begin position="748"/>
        <end position="900"/>
    </location>
</feature>
<proteinExistence type="predicted"/>
<dbReference type="AlphaFoldDB" id="A0A9P1FG05"/>